<protein>
    <submittedName>
        <fullName evidence="3 4">Fatty acid hydroxylase superfamily</fullName>
    </submittedName>
</protein>
<evidence type="ECO:0000313" key="5">
    <source>
        <dbReference type="Proteomes" id="UP000054639"/>
    </source>
</evidence>
<keyword evidence="1" id="KW-0812">Transmembrane</keyword>
<reference evidence="4 6" key="2">
    <citation type="submission" date="2018-06" db="EMBL/GenBank/DDBJ databases">
        <authorList>
            <consortium name="Pathogen Informatics"/>
            <person name="Doyle S."/>
        </authorList>
    </citation>
    <scope>NUCLEOTIDE SEQUENCE [LARGE SCALE GENOMIC DNA]</scope>
    <source>
        <strain evidence="4 6">NCTC12376</strain>
    </source>
</reference>
<gene>
    <name evidence="3" type="ORF">Lqua_1521</name>
    <name evidence="4" type="ORF">NCTC12376_01258</name>
</gene>
<dbReference type="RefSeq" id="WP_058473679.1">
    <property type="nucleotide sequence ID" value="NZ_CAAAIL010000003.1"/>
</dbReference>
<evidence type="ECO:0000313" key="3">
    <source>
        <dbReference type="EMBL" id="KTD51294.1"/>
    </source>
</evidence>
<dbReference type="Proteomes" id="UP000054639">
    <property type="component" value="Unassembled WGS sequence"/>
</dbReference>
<reference evidence="3 5" key="1">
    <citation type="submission" date="2015-11" db="EMBL/GenBank/DDBJ databases">
        <title>Genomic analysis of 38 Legionella species identifies large and diverse effector repertoires.</title>
        <authorList>
            <person name="Burstein D."/>
            <person name="Amaro F."/>
            <person name="Zusman T."/>
            <person name="Lifshitz Z."/>
            <person name="Cohen O."/>
            <person name="Gilbert J.A."/>
            <person name="Pupko T."/>
            <person name="Shuman H.A."/>
            <person name="Segal G."/>
        </authorList>
    </citation>
    <scope>NUCLEOTIDE SEQUENCE [LARGE SCALE GENOMIC DNA]</scope>
    <source>
        <strain evidence="3 5">ATCC 49507</strain>
    </source>
</reference>
<dbReference type="Proteomes" id="UP000254230">
    <property type="component" value="Unassembled WGS sequence"/>
</dbReference>
<evidence type="ECO:0000259" key="2">
    <source>
        <dbReference type="Pfam" id="PF04116"/>
    </source>
</evidence>
<proteinExistence type="predicted"/>
<organism evidence="4 6">
    <name type="scientific">Legionella quateirensis</name>
    <dbReference type="NCBI Taxonomy" id="45072"/>
    <lineage>
        <taxon>Bacteria</taxon>
        <taxon>Pseudomonadati</taxon>
        <taxon>Pseudomonadota</taxon>
        <taxon>Gammaproteobacteria</taxon>
        <taxon>Legionellales</taxon>
        <taxon>Legionellaceae</taxon>
        <taxon>Legionella</taxon>
    </lineage>
</organism>
<feature type="domain" description="Fatty acid hydroxylase" evidence="2">
    <location>
        <begin position="55"/>
        <end position="180"/>
    </location>
</feature>
<evidence type="ECO:0000313" key="4">
    <source>
        <dbReference type="EMBL" id="STY17459.1"/>
    </source>
</evidence>
<evidence type="ECO:0000256" key="1">
    <source>
        <dbReference type="SAM" id="Phobius"/>
    </source>
</evidence>
<keyword evidence="1" id="KW-0472">Membrane</keyword>
<keyword evidence="1" id="KW-1133">Transmembrane helix</keyword>
<dbReference type="EMBL" id="LNYR01000012">
    <property type="protein sequence ID" value="KTD51294.1"/>
    <property type="molecule type" value="Genomic_DNA"/>
</dbReference>
<dbReference type="Pfam" id="PF04116">
    <property type="entry name" value="FA_hydroxylase"/>
    <property type="match status" value="1"/>
</dbReference>
<dbReference type="GO" id="GO:0005506">
    <property type="term" value="F:iron ion binding"/>
    <property type="evidence" value="ECO:0007669"/>
    <property type="project" value="InterPro"/>
</dbReference>
<evidence type="ECO:0000313" key="6">
    <source>
        <dbReference type="Proteomes" id="UP000254230"/>
    </source>
</evidence>
<sequence>MNNLKSDLIVVSKLDLFNYYGDFFLLPLVWCGDVYYIFQYSQFDVSVVIAFIIGFILYGGVLEYGFHRFIYHGKLKSIKKMHLIHHKLPQALVSSPPYVTAILLLILHLIFLSLLGYQLGCAFVGGIVFGYFWYITIHHMIHHVDNDRSVILDYFKAQHQIHHDRAKENYCVSQPYWNSIYRKFKSIKNS</sequence>
<dbReference type="GO" id="GO:0016491">
    <property type="term" value="F:oxidoreductase activity"/>
    <property type="evidence" value="ECO:0007669"/>
    <property type="project" value="InterPro"/>
</dbReference>
<name>A0A378KTG9_9GAMM</name>
<feature type="transmembrane region" description="Helical" evidence="1">
    <location>
        <begin position="117"/>
        <end position="135"/>
    </location>
</feature>
<keyword evidence="5" id="KW-1185">Reference proteome</keyword>
<feature type="transmembrane region" description="Helical" evidence="1">
    <location>
        <begin position="20"/>
        <end position="39"/>
    </location>
</feature>
<accession>A0A378KTG9</accession>
<feature type="transmembrane region" description="Helical" evidence="1">
    <location>
        <begin position="91"/>
        <end position="111"/>
    </location>
</feature>
<dbReference type="OrthoDB" id="5291370at2"/>
<feature type="transmembrane region" description="Helical" evidence="1">
    <location>
        <begin position="45"/>
        <end position="70"/>
    </location>
</feature>
<dbReference type="STRING" id="45072.Lqua_1521"/>
<dbReference type="EMBL" id="UGOW01000001">
    <property type="protein sequence ID" value="STY17459.1"/>
    <property type="molecule type" value="Genomic_DNA"/>
</dbReference>
<dbReference type="InterPro" id="IPR006694">
    <property type="entry name" value="Fatty_acid_hydroxylase"/>
</dbReference>
<dbReference type="GO" id="GO:0008610">
    <property type="term" value="P:lipid biosynthetic process"/>
    <property type="evidence" value="ECO:0007669"/>
    <property type="project" value="InterPro"/>
</dbReference>
<dbReference type="AlphaFoldDB" id="A0A378KTG9"/>